<name>A0AAJ1WXL8_9HYPH</name>
<comment type="caution">
    <text evidence="1">The sequence shown here is derived from an EMBL/GenBank/DDBJ whole genome shotgun (WGS) entry which is preliminary data.</text>
</comment>
<dbReference type="RefSeq" id="WP_007567278.1">
    <property type="nucleotide sequence ID" value="NZ_CP033231.1"/>
</dbReference>
<dbReference type="Proteomes" id="UP001432995">
    <property type="component" value="Unassembled WGS sequence"/>
</dbReference>
<evidence type="ECO:0000313" key="3">
    <source>
        <dbReference type="Proteomes" id="UP001223420"/>
    </source>
</evidence>
<organism evidence="1 3">
    <name type="scientific">Methylobacterium brachiatum</name>
    <dbReference type="NCBI Taxonomy" id="269660"/>
    <lineage>
        <taxon>Bacteria</taxon>
        <taxon>Pseudomonadati</taxon>
        <taxon>Pseudomonadota</taxon>
        <taxon>Alphaproteobacteria</taxon>
        <taxon>Hyphomicrobiales</taxon>
        <taxon>Methylobacteriaceae</taxon>
        <taxon>Methylobacterium</taxon>
    </lineage>
</organism>
<reference evidence="1" key="1">
    <citation type="submission" date="2023-07" db="EMBL/GenBank/DDBJ databases">
        <title>Genomic Encyclopedia of Type Strains, Phase IV (KMG-IV): sequencing the most valuable type-strain genomes for metagenomic binning, comparative biology and taxonomic classification.</title>
        <authorList>
            <person name="Goeker M."/>
        </authorList>
    </citation>
    <scope>NUCLEOTIDE SEQUENCE</scope>
    <source>
        <strain evidence="1">DSM 19569</strain>
    </source>
</reference>
<sequence length="95" mass="10097">MAQDTPDADRVARVIAENVYAAFCRRATMPAHPLEEQTILARLVEAIRPQIGRGAPGAIVEAANAALSAWEQRDPDIRGPRVVAVNPVDGAVTLG</sequence>
<protein>
    <submittedName>
        <fullName evidence="1">Uncharacterized protein</fullName>
    </submittedName>
</protein>
<proteinExistence type="predicted"/>
<dbReference type="EMBL" id="JBELQD010000015">
    <property type="protein sequence ID" value="MER2289580.1"/>
    <property type="molecule type" value="Genomic_DNA"/>
</dbReference>
<evidence type="ECO:0000313" key="2">
    <source>
        <dbReference type="EMBL" id="MER2289580.1"/>
    </source>
</evidence>
<dbReference type="AlphaFoldDB" id="A0AAJ1WXL8"/>
<dbReference type="EMBL" id="JAUSWL010000006">
    <property type="protein sequence ID" value="MDQ0544945.1"/>
    <property type="molecule type" value="Genomic_DNA"/>
</dbReference>
<reference evidence="2" key="2">
    <citation type="submission" date="2024-06" db="EMBL/GenBank/DDBJ databases">
        <authorList>
            <person name="Campbell A.G."/>
        </authorList>
    </citation>
    <scope>NUCLEOTIDE SEQUENCE</scope>
    <source>
        <strain evidence="2">EM17</strain>
    </source>
</reference>
<keyword evidence="4" id="KW-1185">Reference proteome</keyword>
<dbReference type="Proteomes" id="UP001223420">
    <property type="component" value="Unassembled WGS sequence"/>
</dbReference>
<gene>
    <name evidence="2" type="ORF">ABS770_15020</name>
    <name evidence="1" type="ORF">QO001_003881</name>
</gene>
<evidence type="ECO:0000313" key="4">
    <source>
        <dbReference type="Proteomes" id="UP001432995"/>
    </source>
</evidence>
<accession>A0AAJ1WXL8</accession>
<evidence type="ECO:0000313" key="1">
    <source>
        <dbReference type="EMBL" id="MDQ0544945.1"/>
    </source>
</evidence>